<feature type="transmembrane region" description="Helical" evidence="6">
    <location>
        <begin position="93"/>
        <end position="112"/>
    </location>
</feature>
<evidence type="ECO:0000256" key="6">
    <source>
        <dbReference type="SAM" id="Phobius"/>
    </source>
</evidence>
<keyword evidence="4 6" id="KW-1133">Transmembrane helix</keyword>
<evidence type="ECO:0000256" key="4">
    <source>
        <dbReference type="ARBA" id="ARBA00022989"/>
    </source>
</evidence>
<evidence type="ECO:0000256" key="1">
    <source>
        <dbReference type="ARBA" id="ARBA00004651"/>
    </source>
</evidence>
<dbReference type="Gene3D" id="3.40.720.10">
    <property type="entry name" value="Alkaline Phosphatase, subunit A"/>
    <property type="match status" value="1"/>
</dbReference>
<evidence type="ECO:0000313" key="9">
    <source>
        <dbReference type="Proteomes" id="UP001165302"/>
    </source>
</evidence>
<evidence type="ECO:0000313" key="8">
    <source>
        <dbReference type="EMBL" id="MCA5004653.1"/>
    </source>
</evidence>
<dbReference type="InterPro" id="IPR000917">
    <property type="entry name" value="Sulfatase_N"/>
</dbReference>
<dbReference type="Gene3D" id="3.30.1120.80">
    <property type="match status" value="1"/>
</dbReference>
<keyword evidence="5 6" id="KW-0472">Membrane</keyword>
<dbReference type="InterPro" id="IPR050448">
    <property type="entry name" value="OpgB/LTA_synthase_biosynth"/>
</dbReference>
<feature type="transmembrane region" description="Helical" evidence="6">
    <location>
        <begin position="62"/>
        <end position="81"/>
    </location>
</feature>
<dbReference type="Proteomes" id="UP001165302">
    <property type="component" value="Unassembled WGS sequence"/>
</dbReference>
<dbReference type="EMBL" id="JADEYP010000007">
    <property type="protein sequence ID" value="MCA5004653.1"/>
    <property type="molecule type" value="Genomic_DNA"/>
</dbReference>
<feature type="transmembrane region" description="Helical" evidence="6">
    <location>
        <begin position="7"/>
        <end position="24"/>
    </location>
</feature>
<keyword evidence="3 6" id="KW-0812">Transmembrane</keyword>
<proteinExistence type="predicted"/>
<sequence>MKKDTSLWAIIPFFISLFSYWLLLSCLDRCLFLFSIHDKLGGSDIDSFIATTLAGYKLDFSLAGYLLALPFLFFIVQIFFVKKPVSKWWLRGYVMVPTFLFAAFTAINIPLYHSWNEKISKRAIQMAASTPEGLMASIDVKLVGAVILMLVVYFFCAHFFYHGIVVRFAKYRKLSLVESIVVFFVGVVVVFSLIRGGYGRANLNPSVAYYSDNTLLNHAAVNTYWALLKDLTKSQESNPYQFMREQDAEQLVISIKLESPKDSLPKITNTDRPNIVLILLEGITAQVIEELGGESNVTPGMNKLMQEGVNFRRAYAVGDRSDKGMIGTLSGFPSQGPESIIKHISKHEKLPAITQLYDSLGYSTSFYHGGQSEFYNFKSYMLAHGVHRVIDDNNFDINTKRVSWGVYDDIVANRMFDDLNKEKNPFFSIFYTVVNHEPFDLEGNHKFGNESKANGYRSTVYYTDSVVYDLVQKAKSKPWYDNTVFVVVSDHGHLYPSEKYDLTMPERYHIPMFLFGGGLKEEYKGQVVNGVVSQSDLVTTLWNIVSKNKSPFEFSTDLFDPKRKSIAFINSNNTFGVVTNDFSISYDLQGQRTGYMYPRDMPADTANHLLSLSKAYYQTVYQRFLSY</sequence>
<dbReference type="RefSeq" id="WP_225552040.1">
    <property type="nucleotide sequence ID" value="NZ_JADEYP010000007.1"/>
</dbReference>
<protein>
    <submittedName>
        <fullName evidence="8">Sulfatase-like hydrolase/transferase</fullName>
    </submittedName>
</protein>
<feature type="transmembrane region" description="Helical" evidence="6">
    <location>
        <begin position="176"/>
        <end position="194"/>
    </location>
</feature>
<dbReference type="PANTHER" id="PTHR47371:SF3">
    <property type="entry name" value="PHOSPHOGLYCEROL TRANSFERASE I"/>
    <property type="match status" value="1"/>
</dbReference>
<dbReference type="Pfam" id="PF00884">
    <property type="entry name" value="Sulfatase"/>
    <property type="match status" value="1"/>
</dbReference>
<feature type="transmembrane region" description="Helical" evidence="6">
    <location>
        <begin position="142"/>
        <end position="164"/>
    </location>
</feature>
<feature type="domain" description="Sulfatase N-terminal" evidence="7">
    <location>
        <begin position="273"/>
        <end position="541"/>
    </location>
</feature>
<dbReference type="InterPro" id="IPR017850">
    <property type="entry name" value="Alkaline_phosphatase_core_sf"/>
</dbReference>
<evidence type="ECO:0000256" key="5">
    <source>
        <dbReference type="ARBA" id="ARBA00023136"/>
    </source>
</evidence>
<keyword evidence="2" id="KW-1003">Cell membrane</keyword>
<dbReference type="CDD" id="cd16015">
    <property type="entry name" value="LTA_synthase"/>
    <property type="match status" value="1"/>
</dbReference>
<dbReference type="SUPFAM" id="SSF53649">
    <property type="entry name" value="Alkaline phosphatase-like"/>
    <property type="match status" value="1"/>
</dbReference>
<comment type="subcellular location">
    <subcellularLocation>
        <location evidence="1">Cell membrane</location>
        <topology evidence="1">Multi-pass membrane protein</topology>
    </subcellularLocation>
</comment>
<accession>A0ABS7Z3R9</accession>
<dbReference type="PROSITE" id="PS51257">
    <property type="entry name" value="PROKAR_LIPOPROTEIN"/>
    <property type="match status" value="1"/>
</dbReference>
<keyword evidence="9" id="KW-1185">Reference proteome</keyword>
<evidence type="ECO:0000256" key="3">
    <source>
        <dbReference type="ARBA" id="ARBA00022692"/>
    </source>
</evidence>
<dbReference type="PIRSF" id="PIRSF005091">
    <property type="entry name" value="Mmb_sulf_HI1246"/>
    <property type="match status" value="1"/>
</dbReference>
<dbReference type="InterPro" id="IPR012160">
    <property type="entry name" value="LtaS-like"/>
</dbReference>
<comment type="caution">
    <text evidence="8">The sequence shown here is derived from an EMBL/GenBank/DDBJ whole genome shotgun (WGS) entry which is preliminary data.</text>
</comment>
<dbReference type="PANTHER" id="PTHR47371">
    <property type="entry name" value="LIPOTEICHOIC ACID SYNTHASE"/>
    <property type="match status" value="1"/>
</dbReference>
<organism evidence="8 9">
    <name type="scientific">Sphingobacterium bovistauri</name>
    <dbReference type="NCBI Taxonomy" id="2781959"/>
    <lineage>
        <taxon>Bacteria</taxon>
        <taxon>Pseudomonadati</taxon>
        <taxon>Bacteroidota</taxon>
        <taxon>Sphingobacteriia</taxon>
        <taxon>Sphingobacteriales</taxon>
        <taxon>Sphingobacteriaceae</taxon>
        <taxon>Sphingobacterium</taxon>
    </lineage>
</organism>
<name>A0ABS7Z3R9_9SPHI</name>
<gene>
    <name evidence="8" type="ORF">IPZ78_05725</name>
</gene>
<reference evidence="8" key="1">
    <citation type="submission" date="2020-10" db="EMBL/GenBank/DDBJ databases">
        <authorList>
            <person name="Lu T."/>
            <person name="Wang Q."/>
            <person name="Han X."/>
        </authorList>
    </citation>
    <scope>NUCLEOTIDE SEQUENCE</scope>
    <source>
        <strain evidence="8">WQ 366</strain>
    </source>
</reference>
<evidence type="ECO:0000259" key="7">
    <source>
        <dbReference type="Pfam" id="PF00884"/>
    </source>
</evidence>
<evidence type="ECO:0000256" key="2">
    <source>
        <dbReference type="ARBA" id="ARBA00022475"/>
    </source>
</evidence>